<comment type="catalytic activity">
    <reaction evidence="8 9">
        <text>[protein]-L-isoaspartate + S-adenosyl-L-methionine = [protein]-L-isoaspartate alpha-methyl ester + S-adenosyl-L-homocysteine</text>
        <dbReference type="Rhea" id="RHEA:12705"/>
        <dbReference type="Rhea" id="RHEA-COMP:12143"/>
        <dbReference type="Rhea" id="RHEA-COMP:12144"/>
        <dbReference type="ChEBI" id="CHEBI:57856"/>
        <dbReference type="ChEBI" id="CHEBI:59789"/>
        <dbReference type="ChEBI" id="CHEBI:90596"/>
        <dbReference type="ChEBI" id="CHEBI:90598"/>
        <dbReference type="EC" id="2.1.1.77"/>
    </reaction>
</comment>
<comment type="caution">
    <text evidence="10">The sequence shown here is derived from an EMBL/GenBank/DDBJ whole genome shotgun (WGS) entry which is preliminary data.</text>
</comment>
<reference evidence="10 11" key="1">
    <citation type="journal article" date="2016" name="Sci. Rep.">
        <title>Metabolic traits of an uncultured archaeal lineage -MSBL1- from brine pools of the Red Sea.</title>
        <authorList>
            <person name="Mwirichia R."/>
            <person name="Alam I."/>
            <person name="Rashid M."/>
            <person name="Vinu M."/>
            <person name="Ba-Alawi W."/>
            <person name="Anthony Kamau A."/>
            <person name="Kamanda Ngugi D."/>
            <person name="Goker M."/>
            <person name="Klenk H.P."/>
            <person name="Bajic V."/>
            <person name="Stingl U."/>
        </authorList>
    </citation>
    <scope>NUCLEOTIDE SEQUENCE [LARGE SCALE GENOMIC DNA]</scope>
    <source>
        <strain evidence="10">SCGC-AAA259I14</strain>
    </source>
</reference>
<evidence type="ECO:0000256" key="7">
    <source>
        <dbReference type="ARBA" id="ARBA00025330"/>
    </source>
</evidence>
<dbReference type="GO" id="GO:0005737">
    <property type="term" value="C:cytoplasm"/>
    <property type="evidence" value="ECO:0007669"/>
    <property type="project" value="UniProtKB-SubCell"/>
</dbReference>
<dbReference type="EC" id="2.1.1.77" evidence="9"/>
<evidence type="ECO:0000313" key="10">
    <source>
        <dbReference type="EMBL" id="KXA96195.1"/>
    </source>
</evidence>
<comment type="subcellular location">
    <subcellularLocation>
        <location evidence="1 9">Cytoplasm</location>
    </subcellularLocation>
</comment>
<organism evidence="10 11">
    <name type="scientific">candidate division MSBL1 archaeon SCGC-AAA259I14</name>
    <dbReference type="NCBI Taxonomy" id="1698268"/>
    <lineage>
        <taxon>Archaea</taxon>
        <taxon>Methanobacteriati</taxon>
        <taxon>Methanobacteriota</taxon>
        <taxon>candidate division MSBL1</taxon>
    </lineage>
</organism>
<proteinExistence type="inferred from homology"/>
<keyword evidence="11" id="KW-1185">Reference proteome</keyword>
<dbReference type="NCBIfam" id="TIGR00080">
    <property type="entry name" value="pimt"/>
    <property type="match status" value="1"/>
</dbReference>
<feature type="active site" evidence="9">
    <location>
        <position position="60"/>
    </location>
</feature>
<dbReference type="GO" id="GO:0030091">
    <property type="term" value="P:protein repair"/>
    <property type="evidence" value="ECO:0007669"/>
    <property type="project" value="UniProtKB-UniRule"/>
</dbReference>
<dbReference type="InterPro" id="IPR029063">
    <property type="entry name" value="SAM-dependent_MTases_sf"/>
</dbReference>
<comment type="function">
    <text evidence="7 9">Catalyzes the methyl esterification of L-isoaspartyl residues in peptides and proteins that result from spontaneous decomposition of normal L-aspartyl and L-asparaginyl residues. It plays a role in the repair and/or degradation of damaged proteins.</text>
</comment>
<gene>
    <name evidence="9" type="primary">pcm</name>
    <name evidence="10" type="ORF">AKJ38_03710</name>
</gene>
<evidence type="ECO:0000256" key="5">
    <source>
        <dbReference type="ARBA" id="ARBA00022679"/>
    </source>
</evidence>
<accession>A0A133UPS5</accession>
<evidence type="ECO:0000256" key="4">
    <source>
        <dbReference type="ARBA" id="ARBA00022603"/>
    </source>
</evidence>
<evidence type="ECO:0000256" key="1">
    <source>
        <dbReference type="ARBA" id="ARBA00004496"/>
    </source>
</evidence>
<dbReference type="FunFam" id="3.40.50.150:FF:000010">
    <property type="entry name" value="Protein-L-isoaspartate O-methyltransferase"/>
    <property type="match status" value="1"/>
</dbReference>
<dbReference type="EMBL" id="LHXS01000082">
    <property type="protein sequence ID" value="KXA96195.1"/>
    <property type="molecule type" value="Genomic_DNA"/>
</dbReference>
<comment type="similarity">
    <text evidence="2 9">Belongs to the methyltransferase superfamily. L-isoaspartyl/D-aspartyl protein methyltransferase family.</text>
</comment>
<keyword evidence="4 9" id="KW-0489">Methyltransferase</keyword>
<protein>
    <recommendedName>
        <fullName evidence="9">Protein-L-isoaspartate O-methyltransferase</fullName>
        <ecNumber evidence="9">2.1.1.77</ecNumber>
    </recommendedName>
    <alternativeName>
        <fullName evidence="9">L-isoaspartyl protein carboxyl methyltransferase</fullName>
    </alternativeName>
    <alternativeName>
        <fullName evidence="9">Protein L-isoaspartyl methyltransferase</fullName>
    </alternativeName>
    <alternativeName>
        <fullName evidence="9">Protein-beta-aspartate methyltransferase</fullName>
        <shortName evidence="9">PIMT</shortName>
    </alternativeName>
</protein>
<dbReference type="AlphaFoldDB" id="A0A133UPS5"/>
<dbReference type="Proteomes" id="UP000070414">
    <property type="component" value="Unassembled WGS sequence"/>
</dbReference>
<dbReference type="NCBIfam" id="NF001453">
    <property type="entry name" value="PRK00312.1"/>
    <property type="match status" value="1"/>
</dbReference>
<dbReference type="GO" id="GO:0032259">
    <property type="term" value="P:methylation"/>
    <property type="evidence" value="ECO:0007669"/>
    <property type="project" value="UniProtKB-KW"/>
</dbReference>
<dbReference type="Pfam" id="PF01135">
    <property type="entry name" value="PCMT"/>
    <property type="match status" value="1"/>
</dbReference>
<keyword evidence="3 9" id="KW-0963">Cytoplasm</keyword>
<keyword evidence="5 9" id="KW-0808">Transferase</keyword>
<evidence type="ECO:0000256" key="2">
    <source>
        <dbReference type="ARBA" id="ARBA00005369"/>
    </source>
</evidence>
<dbReference type="PANTHER" id="PTHR11579">
    <property type="entry name" value="PROTEIN-L-ISOASPARTATE O-METHYLTRANSFERASE"/>
    <property type="match status" value="1"/>
</dbReference>
<keyword evidence="6 9" id="KW-0949">S-adenosyl-L-methionine</keyword>
<dbReference type="HAMAP" id="MF_00090">
    <property type="entry name" value="PIMT"/>
    <property type="match status" value="1"/>
</dbReference>
<dbReference type="CDD" id="cd02440">
    <property type="entry name" value="AdoMet_MTases"/>
    <property type="match status" value="1"/>
</dbReference>
<dbReference type="GO" id="GO:0004719">
    <property type="term" value="F:protein-L-isoaspartate (D-aspartate) O-methyltransferase activity"/>
    <property type="evidence" value="ECO:0007669"/>
    <property type="project" value="UniProtKB-UniRule"/>
</dbReference>
<evidence type="ECO:0000256" key="3">
    <source>
        <dbReference type="ARBA" id="ARBA00022490"/>
    </source>
</evidence>
<dbReference type="Gene3D" id="3.40.50.150">
    <property type="entry name" value="Vaccinia Virus protein VP39"/>
    <property type="match status" value="1"/>
</dbReference>
<evidence type="ECO:0000256" key="8">
    <source>
        <dbReference type="ARBA" id="ARBA00029295"/>
    </source>
</evidence>
<dbReference type="SUPFAM" id="SSF53335">
    <property type="entry name" value="S-adenosyl-L-methionine-dependent methyltransferases"/>
    <property type="match status" value="1"/>
</dbReference>
<dbReference type="PANTHER" id="PTHR11579:SF0">
    <property type="entry name" value="PROTEIN-L-ISOASPARTATE(D-ASPARTATE) O-METHYLTRANSFERASE"/>
    <property type="match status" value="1"/>
</dbReference>
<sequence>MYKQKREDMVQSLERRGYLESSEVIEAFRKVPREKFVPSSVRGDAYADRPLSIGEGQTISAPSMIAIMLEVLKAKDGDKILEIGTGSGYNAALMAEIIGPVGEVHSIERIKTVAETGRENLERNGYEQVKVIVRDGTKGFEEEAPWDKIIITACAPEVPDPLIEQLKVGGKLVAPVGEYYRSQTLLEVEKVNEEETKVRRHGSCAFVPLVGEYGWDEGKV</sequence>
<evidence type="ECO:0000313" key="11">
    <source>
        <dbReference type="Proteomes" id="UP000070414"/>
    </source>
</evidence>
<dbReference type="InterPro" id="IPR000682">
    <property type="entry name" value="PCMT"/>
</dbReference>
<evidence type="ECO:0000256" key="6">
    <source>
        <dbReference type="ARBA" id="ARBA00022691"/>
    </source>
</evidence>
<name>A0A133UPS5_9EURY</name>
<evidence type="ECO:0000256" key="9">
    <source>
        <dbReference type="HAMAP-Rule" id="MF_00090"/>
    </source>
</evidence>
<dbReference type="PATRIC" id="fig|1698268.3.peg.967"/>